<feature type="region of interest" description="Disordered" evidence="1">
    <location>
        <begin position="1"/>
        <end position="27"/>
    </location>
</feature>
<evidence type="ECO:0000256" key="1">
    <source>
        <dbReference type="SAM" id="MobiDB-lite"/>
    </source>
</evidence>
<accession>A0AAD9J196</accession>
<organism evidence="2 3">
    <name type="scientific">Paralvinella palmiformis</name>
    <dbReference type="NCBI Taxonomy" id="53620"/>
    <lineage>
        <taxon>Eukaryota</taxon>
        <taxon>Metazoa</taxon>
        <taxon>Spiralia</taxon>
        <taxon>Lophotrochozoa</taxon>
        <taxon>Annelida</taxon>
        <taxon>Polychaeta</taxon>
        <taxon>Sedentaria</taxon>
        <taxon>Canalipalpata</taxon>
        <taxon>Terebellida</taxon>
        <taxon>Terebelliformia</taxon>
        <taxon>Alvinellidae</taxon>
        <taxon>Paralvinella</taxon>
    </lineage>
</organism>
<dbReference type="EMBL" id="JAODUP010000756">
    <property type="protein sequence ID" value="KAK2144453.1"/>
    <property type="molecule type" value="Genomic_DNA"/>
</dbReference>
<evidence type="ECO:0000313" key="3">
    <source>
        <dbReference type="Proteomes" id="UP001208570"/>
    </source>
</evidence>
<dbReference type="Proteomes" id="UP001208570">
    <property type="component" value="Unassembled WGS sequence"/>
</dbReference>
<evidence type="ECO:0000313" key="2">
    <source>
        <dbReference type="EMBL" id="KAK2144453.1"/>
    </source>
</evidence>
<name>A0AAD9J196_9ANNE</name>
<proteinExistence type="predicted"/>
<dbReference type="AlphaFoldDB" id="A0AAD9J196"/>
<protein>
    <submittedName>
        <fullName evidence="2">Uncharacterized protein</fullName>
    </submittedName>
</protein>
<comment type="caution">
    <text evidence="2">The sequence shown here is derived from an EMBL/GenBank/DDBJ whole genome shotgun (WGS) entry which is preliminary data.</text>
</comment>
<gene>
    <name evidence="2" type="ORF">LSH36_756g02045</name>
</gene>
<reference evidence="2" key="1">
    <citation type="journal article" date="2023" name="Mol. Biol. Evol.">
        <title>Third-Generation Sequencing Reveals the Adaptive Role of the Epigenome in Three Deep-Sea Polychaetes.</title>
        <authorList>
            <person name="Perez M."/>
            <person name="Aroh O."/>
            <person name="Sun Y."/>
            <person name="Lan Y."/>
            <person name="Juniper S.K."/>
            <person name="Young C.R."/>
            <person name="Angers B."/>
            <person name="Qian P.Y."/>
        </authorList>
    </citation>
    <scope>NUCLEOTIDE SEQUENCE</scope>
    <source>
        <strain evidence="2">P08H-3</strain>
    </source>
</reference>
<keyword evidence="3" id="KW-1185">Reference proteome</keyword>
<sequence>MKHPSDITGPEFEPSSRWRTTERHHAPTHSTVLPTQIWNVHQVILDGEHRTNYLCDVWNHRIEYLCDVSHPSVRKLIHWIKADAAQVSTTLLNAVGGEPPHKRVKRVNNQLQSRLHRCTDDMGARLLKCSFNELVTTSAGNFMVE</sequence>
<feature type="compositionally biased region" description="Basic and acidic residues" evidence="1">
    <location>
        <begin position="14"/>
        <end position="25"/>
    </location>
</feature>